<protein>
    <submittedName>
        <fullName evidence="1">YhcH/YjgK/YiaL family protein</fullName>
    </submittedName>
</protein>
<dbReference type="GO" id="GO:0005829">
    <property type="term" value="C:cytosol"/>
    <property type="evidence" value="ECO:0007669"/>
    <property type="project" value="TreeGrafter"/>
</dbReference>
<keyword evidence="2" id="KW-1185">Reference proteome</keyword>
<dbReference type="RefSeq" id="WP_184678483.1">
    <property type="nucleotide sequence ID" value="NZ_JACHGY010000001.1"/>
</dbReference>
<comment type="caution">
    <text evidence="1">The sequence shown here is derived from an EMBL/GenBank/DDBJ whole genome shotgun (WGS) entry which is preliminary data.</text>
</comment>
<dbReference type="EMBL" id="JACHGY010000001">
    <property type="protein sequence ID" value="MBB6430983.1"/>
    <property type="molecule type" value="Genomic_DNA"/>
</dbReference>
<organism evidence="1 2">
    <name type="scientific">Algisphaera agarilytica</name>
    <dbReference type="NCBI Taxonomy" id="1385975"/>
    <lineage>
        <taxon>Bacteria</taxon>
        <taxon>Pseudomonadati</taxon>
        <taxon>Planctomycetota</taxon>
        <taxon>Phycisphaerae</taxon>
        <taxon>Phycisphaerales</taxon>
        <taxon>Phycisphaeraceae</taxon>
        <taxon>Algisphaera</taxon>
    </lineage>
</organism>
<dbReference type="SUPFAM" id="SSF51197">
    <property type="entry name" value="Clavaminate synthase-like"/>
    <property type="match status" value="1"/>
</dbReference>
<evidence type="ECO:0000313" key="2">
    <source>
        <dbReference type="Proteomes" id="UP000541810"/>
    </source>
</evidence>
<dbReference type="Proteomes" id="UP000541810">
    <property type="component" value="Unassembled WGS sequence"/>
</dbReference>
<proteinExistence type="predicted"/>
<name>A0A7X0LMF8_9BACT</name>
<accession>A0A7X0LMF8</accession>
<evidence type="ECO:0000313" key="1">
    <source>
        <dbReference type="EMBL" id="MBB6430983.1"/>
    </source>
</evidence>
<dbReference type="PANTHER" id="PTHR34986:SF1">
    <property type="entry name" value="PROTEIN YIAL"/>
    <property type="match status" value="1"/>
</dbReference>
<dbReference type="Pfam" id="PF04074">
    <property type="entry name" value="DUF386"/>
    <property type="match status" value="1"/>
</dbReference>
<dbReference type="AlphaFoldDB" id="A0A7X0LMF8"/>
<dbReference type="Gene3D" id="2.60.120.370">
    <property type="entry name" value="YhcH/YjgK/YiaL"/>
    <property type="match status" value="1"/>
</dbReference>
<dbReference type="PANTHER" id="PTHR34986">
    <property type="entry name" value="EVOLVED BETA-GALACTOSIDASE SUBUNIT BETA"/>
    <property type="match status" value="1"/>
</dbReference>
<sequence>MIYTPAEHADRYAELHPLLGEAFVALRSFDLTTPDGKIEIRGDDLFLNVERYTTQPAEDRRFESHRAYLDVQAIFTGRESIYVEPIERLDVTEPFDAERDVAFYTGPHETRLDLQPGDFAIFFPEDGHKPVCECGGSSEVLKVVAKVRI</sequence>
<reference evidence="1 2" key="1">
    <citation type="submission" date="2020-08" db="EMBL/GenBank/DDBJ databases">
        <title>Genomic Encyclopedia of Type Strains, Phase IV (KMG-IV): sequencing the most valuable type-strain genomes for metagenomic binning, comparative biology and taxonomic classification.</title>
        <authorList>
            <person name="Goeker M."/>
        </authorList>
    </citation>
    <scope>NUCLEOTIDE SEQUENCE [LARGE SCALE GENOMIC DNA]</scope>
    <source>
        <strain evidence="1 2">DSM 103725</strain>
    </source>
</reference>
<dbReference type="InterPro" id="IPR037012">
    <property type="entry name" value="NanQ/TabA/YiaL_sf"/>
</dbReference>
<dbReference type="NCBIfam" id="TIGR00022">
    <property type="entry name" value="YhcH/YjgK/YiaL family protein"/>
    <property type="match status" value="1"/>
</dbReference>
<dbReference type="InterPro" id="IPR004375">
    <property type="entry name" value="NanQ/TabA/YiaL"/>
</dbReference>
<gene>
    <name evidence="1" type="ORF">HNQ40_002789</name>
</gene>